<evidence type="ECO:0000256" key="5">
    <source>
        <dbReference type="ARBA" id="ARBA00023157"/>
    </source>
</evidence>
<evidence type="ECO:0000313" key="7">
    <source>
        <dbReference type="EMBL" id="MCR6544396.1"/>
    </source>
</evidence>
<dbReference type="PRINTS" id="PR00162">
    <property type="entry name" value="RIESKE"/>
</dbReference>
<dbReference type="InterPro" id="IPR005805">
    <property type="entry name" value="Rieske_Fe-S_prot_C"/>
</dbReference>
<dbReference type="PROSITE" id="PS51296">
    <property type="entry name" value="RIESKE"/>
    <property type="match status" value="1"/>
</dbReference>
<keyword evidence="1" id="KW-0001">2Fe-2S</keyword>
<dbReference type="Proteomes" id="UP001524944">
    <property type="component" value="Unassembled WGS sequence"/>
</dbReference>
<dbReference type="InterPro" id="IPR036922">
    <property type="entry name" value="Rieske_2Fe-2S_sf"/>
</dbReference>
<dbReference type="PANTHER" id="PTHR13847">
    <property type="entry name" value="SARCOSINE DEHYDROGENASE-RELATED"/>
    <property type="match status" value="1"/>
</dbReference>
<keyword evidence="8" id="KW-1185">Reference proteome</keyword>
<accession>A0ABT1Y1K4</accession>
<proteinExistence type="predicted"/>
<dbReference type="CDD" id="cd03477">
    <property type="entry name" value="Rieske_YhfW_C"/>
    <property type="match status" value="1"/>
</dbReference>
<name>A0ABT1Y1K4_9FIRM</name>
<evidence type="ECO:0000256" key="2">
    <source>
        <dbReference type="ARBA" id="ARBA00022723"/>
    </source>
</evidence>
<keyword evidence="2" id="KW-0479">Metal-binding</keyword>
<dbReference type="Pfam" id="PF00355">
    <property type="entry name" value="Rieske"/>
    <property type="match status" value="1"/>
</dbReference>
<dbReference type="Pfam" id="PF01266">
    <property type="entry name" value="DAO"/>
    <property type="match status" value="1"/>
</dbReference>
<evidence type="ECO:0000313" key="8">
    <source>
        <dbReference type="Proteomes" id="UP001524944"/>
    </source>
</evidence>
<evidence type="ECO:0000259" key="6">
    <source>
        <dbReference type="PROSITE" id="PS51296"/>
    </source>
</evidence>
<evidence type="ECO:0000256" key="4">
    <source>
        <dbReference type="ARBA" id="ARBA00023014"/>
    </source>
</evidence>
<feature type="domain" description="Rieske" evidence="6">
    <location>
        <begin position="428"/>
        <end position="516"/>
    </location>
</feature>
<dbReference type="Gene3D" id="3.30.9.10">
    <property type="entry name" value="D-Amino Acid Oxidase, subunit A, domain 2"/>
    <property type="match status" value="1"/>
</dbReference>
<keyword evidence="3" id="KW-0408">Iron</keyword>
<organism evidence="7 8">
    <name type="scientific">Dehalobacterium formicoaceticum</name>
    <dbReference type="NCBI Taxonomy" id="51515"/>
    <lineage>
        <taxon>Bacteria</taxon>
        <taxon>Bacillati</taxon>
        <taxon>Bacillota</taxon>
        <taxon>Clostridia</taxon>
        <taxon>Eubacteriales</taxon>
        <taxon>Peptococcaceae</taxon>
        <taxon>Dehalobacterium</taxon>
    </lineage>
</organism>
<evidence type="ECO:0000256" key="3">
    <source>
        <dbReference type="ARBA" id="ARBA00023004"/>
    </source>
</evidence>
<dbReference type="InterPro" id="IPR006076">
    <property type="entry name" value="FAD-dep_OxRdtase"/>
</dbReference>
<evidence type="ECO:0000256" key="1">
    <source>
        <dbReference type="ARBA" id="ARBA00022714"/>
    </source>
</evidence>
<keyword evidence="5" id="KW-1015">Disulfide bond</keyword>
<gene>
    <name evidence="7" type="ORF">NVS47_02520</name>
</gene>
<dbReference type="SUPFAM" id="SSF50022">
    <property type="entry name" value="ISP domain"/>
    <property type="match status" value="1"/>
</dbReference>
<dbReference type="InterPro" id="IPR036188">
    <property type="entry name" value="FAD/NAD-bd_sf"/>
</dbReference>
<keyword evidence="4" id="KW-0411">Iron-sulfur</keyword>
<dbReference type="EMBL" id="JANPWE010000001">
    <property type="protein sequence ID" value="MCR6544396.1"/>
    <property type="molecule type" value="Genomic_DNA"/>
</dbReference>
<dbReference type="SUPFAM" id="SSF51971">
    <property type="entry name" value="Nucleotide-binding domain"/>
    <property type="match status" value="1"/>
</dbReference>
<protein>
    <submittedName>
        <fullName evidence="7">FAD-dependent oxidoreductase</fullName>
    </submittedName>
</protein>
<sequence>MEIDRKMIEETFIKPPQSFWLDSTPTTNYPSLEEDIKVDAAIIGGGMAGISCAYFLKKEGLKVAVLEGDHVLTGTTGHTTAKITSQHHLIYAKIKNQMGKELARQYGEANETATRMIETIIREHHIDCDFVPQPAFIYTQQDQYVEQIQDEVDAASGIGIEASYVEDIPFPSIPIKAGIRFDGQAQFHPRKYLLPLAESIPGGGSHIFEQSRVVDIDGGKPYVIITDQGKRVTAEKLIIASHYPCYNKAGLYMTRIYQDRSYVIAIKSLDQFPGGMYISAEDPARSLRAQRTDLGELILVGGESHKTGQGVDTQGHYGALIQFAGDHFQVEGIPYRWSAQDCMTLDGIPYIGQFTSKTPNMYLATGFAKWGMTNSTVAAMLLRDLIITGKSPWQDVYHPSRGTITSSAKNFIVENFDVAKHFIGGKTAPLPQDVEIEAGEGKIIEKNGQRTGAYRDEEGVLHLVDTTCTHLGCELNWNSAEKSWDCPCHGSRFSYQGAIIDGPTVKPLEPLEPQEP</sequence>
<dbReference type="InterPro" id="IPR017941">
    <property type="entry name" value="Rieske_2Fe-2S"/>
</dbReference>
<dbReference type="PANTHER" id="PTHR13847:SF274">
    <property type="entry name" value="RIESKE 2FE-2S IRON-SULFUR PROTEIN YHFW-RELATED"/>
    <property type="match status" value="1"/>
</dbReference>
<dbReference type="InterPro" id="IPR038010">
    <property type="entry name" value="YhfW_C"/>
</dbReference>
<comment type="caution">
    <text evidence="7">The sequence shown here is derived from an EMBL/GenBank/DDBJ whole genome shotgun (WGS) entry which is preliminary data.</text>
</comment>
<dbReference type="RefSeq" id="WP_257912034.1">
    <property type="nucleotide sequence ID" value="NZ_JANPWE010000001.1"/>
</dbReference>
<dbReference type="Gene3D" id="3.50.50.60">
    <property type="entry name" value="FAD/NAD(P)-binding domain"/>
    <property type="match status" value="1"/>
</dbReference>
<reference evidence="7 8" key="1">
    <citation type="submission" date="2022-08" db="EMBL/GenBank/DDBJ databases">
        <title>Proteogenomics of the novel Dehalobacterium formicoaceticum strain EZ94 highlights a key role of methyltransferases during anaerobic dichloromethane degradation.</title>
        <authorList>
            <person name="Wasmund K."/>
        </authorList>
    </citation>
    <scope>NUCLEOTIDE SEQUENCE [LARGE SCALE GENOMIC DNA]</scope>
    <source>
        <strain evidence="7 8">EZ94</strain>
    </source>
</reference>
<dbReference type="Gene3D" id="2.102.10.10">
    <property type="entry name" value="Rieske [2Fe-2S] iron-sulphur domain"/>
    <property type="match status" value="1"/>
</dbReference>